<dbReference type="AlphaFoldDB" id="A0AA39Q7R0"/>
<dbReference type="Proteomes" id="UP001175228">
    <property type="component" value="Unassembled WGS sequence"/>
</dbReference>
<accession>A0AA39Q7R0</accession>
<feature type="region of interest" description="Disordered" evidence="1">
    <location>
        <begin position="203"/>
        <end position="241"/>
    </location>
</feature>
<organism evidence="2 3">
    <name type="scientific">Armillaria luteobubalina</name>
    <dbReference type="NCBI Taxonomy" id="153913"/>
    <lineage>
        <taxon>Eukaryota</taxon>
        <taxon>Fungi</taxon>
        <taxon>Dikarya</taxon>
        <taxon>Basidiomycota</taxon>
        <taxon>Agaricomycotina</taxon>
        <taxon>Agaricomycetes</taxon>
        <taxon>Agaricomycetidae</taxon>
        <taxon>Agaricales</taxon>
        <taxon>Marasmiineae</taxon>
        <taxon>Physalacriaceae</taxon>
        <taxon>Armillaria</taxon>
    </lineage>
</organism>
<evidence type="ECO:0000313" key="3">
    <source>
        <dbReference type="Proteomes" id="UP001175228"/>
    </source>
</evidence>
<evidence type="ECO:0000256" key="1">
    <source>
        <dbReference type="SAM" id="MobiDB-lite"/>
    </source>
</evidence>
<protein>
    <submittedName>
        <fullName evidence="2">Uncharacterized protein</fullName>
    </submittedName>
</protein>
<evidence type="ECO:0000313" key="2">
    <source>
        <dbReference type="EMBL" id="KAK0496448.1"/>
    </source>
</evidence>
<comment type="caution">
    <text evidence="2">The sequence shown here is derived from an EMBL/GenBank/DDBJ whole genome shotgun (WGS) entry which is preliminary data.</text>
</comment>
<sequence>MPPQHNGKTSQCLHTPTHSCPLLQLQPPPVKISNQYVLQKGIGEFHVHEVPGSNSLGGLISHLPSILMLQYVKHNDYLCSLHKKKGITACHDYCHEPISYSTVMALYNLGSMKTKFVKWVNTNRQYKLTHLDSSSPSAKELRGDFPILFDPSTLKILGYVLVPKQEYNKNHFLGHTMFLRQESKLFFEDDDLQDFLDSSGDERSLQFIGGSPQGNNKVDTKGDPDNREEEDGNGDVAMGTT</sequence>
<name>A0AA39Q7R0_9AGAR</name>
<keyword evidence="3" id="KW-1185">Reference proteome</keyword>
<dbReference type="EMBL" id="JAUEPU010000015">
    <property type="protein sequence ID" value="KAK0496448.1"/>
    <property type="molecule type" value="Genomic_DNA"/>
</dbReference>
<reference evidence="2" key="1">
    <citation type="submission" date="2023-06" db="EMBL/GenBank/DDBJ databases">
        <authorList>
            <consortium name="Lawrence Berkeley National Laboratory"/>
            <person name="Ahrendt S."/>
            <person name="Sahu N."/>
            <person name="Indic B."/>
            <person name="Wong-Bajracharya J."/>
            <person name="Merenyi Z."/>
            <person name="Ke H.-M."/>
            <person name="Monk M."/>
            <person name="Kocsube S."/>
            <person name="Drula E."/>
            <person name="Lipzen A."/>
            <person name="Balint B."/>
            <person name="Henrissat B."/>
            <person name="Andreopoulos B."/>
            <person name="Martin F.M."/>
            <person name="Harder C.B."/>
            <person name="Rigling D."/>
            <person name="Ford K.L."/>
            <person name="Foster G.D."/>
            <person name="Pangilinan J."/>
            <person name="Papanicolaou A."/>
            <person name="Barry K."/>
            <person name="LaButti K."/>
            <person name="Viragh M."/>
            <person name="Koriabine M."/>
            <person name="Yan M."/>
            <person name="Riley R."/>
            <person name="Champramary S."/>
            <person name="Plett K.L."/>
            <person name="Tsai I.J."/>
            <person name="Slot J."/>
            <person name="Sipos G."/>
            <person name="Plett J."/>
            <person name="Nagy L.G."/>
            <person name="Grigoriev I.V."/>
        </authorList>
    </citation>
    <scope>NUCLEOTIDE SEQUENCE</scope>
    <source>
        <strain evidence="2">HWK02</strain>
    </source>
</reference>
<proteinExistence type="predicted"/>
<gene>
    <name evidence="2" type="ORF">EDD18DRAFT_1166536</name>
</gene>